<dbReference type="InterPro" id="IPR004638">
    <property type="entry name" value="EmrB-like"/>
</dbReference>
<dbReference type="GO" id="GO:0005886">
    <property type="term" value="C:plasma membrane"/>
    <property type="evidence" value="ECO:0007669"/>
    <property type="project" value="UniProtKB-SubCell"/>
</dbReference>
<dbReference type="Gene3D" id="1.20.1250.20">
    <property type="entry name" value="MFS general substrate transporter like domains"/>
    <property type="match status" value="1"/>
</dbReference>
<feature type="transmembrane region" description="Helical" evidence="8">
    <location>
        <begin position="268"/>
        <end position="291"/>
    </location>
</feature>
<sequence length="489" mass="52166">MKLSYKWLVAIVLILGAFMSFLDQTIVNIAIPRLQSVFAADLHSVQWVVSAYILTQGALAPTMPFLVQMLGSKRTFILALAAFTLGSALCGLAWSLPILILFRVFQALGAAILWPLIMTILFREFPLEERGVAMAAIGVPMLLGPALGPIVGGYLVTFATWQIIFFINVPIGILAIILALVLLHETHVPTTIRFDLPGFVCSAAGLTAVLYASSEASTAGWSSPIVLIPLSGGLLLLLAFIIIELAIARRGGTPLLDLRLLANRSYTAGSIAGICIFPCLFGIAFLVPIYLQALRGLSAFQTSMVLIPQVLAAMLGMTLGGKLVDRLGDARPIVAPGLVLTVASLWLLATSTLTTPYWLYALILMLLAFGLNLVMQPIGVAAMADLRETSSIANGSTLSTVIRSIGGSLGLALLSTLVQTQTQAHLQDQKQADLSAALLYKQASLMAMHDAFFLLAISSILALLAAMFLHKRRPSSSKKDDAVPAHHAQ</sequence>
<feature type="transmembrane region" description="Helical" evidence="8">
    <location>
        <begin position="451"/>
        <end position="469"/>
    </location>
</feature>
<feature type="transmembrane region" description="Helical" evidence="8">
    <location>
        <begin position="134"/>
        <end position="155"/>
    </location>
</feature>
<dbReference type="InterPro" id="IPR036259">
    <property type="entry name" value="MFS_trans_sf"/>
</dbReference>
<evidence type="ECO:0000256" key="4">
    <source>
        <dbReference type="ARBA" id="ARBA00022475"/>
    </source>
</evidence>
<evidence type="ECO:0000313" key="10">
    <source>
        <dbReference type="EMBL" id="QBD77425.1"/>
    </source>
</evidence>
<dbReference type="KEGG" id="kbs:EPA93_16065"/>
<gene>
    <name evidence="10" type="ORF">EPA93_16065</name>
</gene>
<keyword evidence="11" id="KW-1185">Reference proteome</keyword>
<dbReference type="Gene3D" id="1.20.1720.10">
    <property type="entry name" value="Multidrug resistance protein D"/>
    <property type="match status" value="1"/>
</dbReference>
<dbReference type="PROSITE" id="PS50850">
    <property type="entry name" value="MFS"/>
    <property type="match status" value="1"/>
</dbReference>
<keyword evidence="4" id="KW-1003">Cell membrane</keyword>
<evidence type="ECO:0000256" key="7">
    <source>
        <dbReference type="ARBA" id="ARBA00023136"/>
    </source>
</evidence>
<dbReference type="AlphaFoldDB" id="A0A4P6JQ39"/>
<evidence type="ECO:0000256" key="5">
    <source>
        <dbReference type="ARBA" id="ARBA00022692"/>
    </source>
</evidence>
<keyword evidence="6 8" id="KW-1133">Transmembrane helix</keyword>
<feature type="domain" description="Major facilitator superfamily (MFS) profile" evidence="9">
    <location>
        <begin position="9"/>
        <end position="474"/>
    </location>
</feature>
<evidence type="ECO:0000256" key="2">
    <source>
        <dbReference type="ARBA" id="ARBA00008537"/>
    </source>
</evidence>
<feature type="transmembrane region" description="Helical" evidence="8">
    <location>
        <begin position="225"/>
        <end position="247"/>
    </location>
</feature>
<dbReference type="PANTHER" id="PTHR42718">
    <property type="entry name" value="MAJOR FACILITATOR SUPERFAMILY MULTIDRUG TRANSPORTER MFSC"/>
    <property type="match status" value="1"/>
</dbReference>
<evidence type="ECO:0000256" key="6">
    <source>
        <dbReference type="ARBA" id="ARBA00022989"/>
    </source>
</evidence>
<reference evidence="10 11" key="1">
    <citation type="submission" date="2019-01" db="EMBL/GenBank/DDBJ databases">
        <title>Ktedonosporobacter rubrisoli SCAWS-G2.</title>
        <authorList>
            <person name="Huang Y."/>
            <person name="Yan B."/>
        </authorList>
    </citation>
    <scope>NUCLEOTIDE SEQUENCE [LARGE SCALE GENOMIC DNA]</scope>
    <source>
        <strain evidence="10 11">SCAWS-G2</strain>
    </source>
</reference>
<dbReference type="PANTHER" id="PTHR42718:SF9">
    <property type="entry name" value="MAJOR FACILITATOR SUPERFAMILY MULTIDRUG TRANSPORTER MFSC"/>
    <property type="match status" value="1"/>
</dbReference>
<comment type="subcellular location">
    <subcellularLocation>
        <location evidence="1">Cell membrane</location>
        <topology evidence="1">Multi-pass membrane protein</topology>
    </subcellularLocation>
</comment>
<dbReference type="SUPFAM" id="SSF103473">
    <property type="entry name" value="MFS general substrate transporter"/>
    <property type="match status" value="1"/>
</dbReference>
<feature type="transmembrane region" description="Helical" evidence="8">
    <location>
        <begin position="76"/>
        <end position="94"/>
    </location>
</feature>
<feature type="transmembrane region" description="Helical" evidence="8">
    <location>
        <begin position="7"/>
        <end position="27"/>
    </location>
</feature>
<keyword evidence="3" id="KW-0813">Transport</keyword>
<name>A0A4P6JQ39_KTERU</name>
<proteinExistence type="inferred from homology"/>
<dbReference type="RefSeq" id="WP_129888482.1">
    <property type="nucleotide sequence ID" value="NZ_CP035758.1"/>
</dbReference>
<protein>
    <submittedName>
        <fullName evidence="10">DHA2 family efflux MFS transporter permease subunit</fullName>
    </submittedName>
</protein>
<dbReference type="GO" id="GO:0022857">
    <property type="term" value="F:transmembrane transporter activity"/>
    <property type="evidence" value="ECO:0007669"/>
    <property type="project" value="InterPro"/>
</dbReference>
<feature type="transmembrane region" description="Helical" evidence="8">
    <location>
        <begin position="100"/>
        <end position="122"/>
    </location>
</feature>
<dbReference type="Pfam" id="PF07690">
    <property type="entry name" value="MFS_1"/>
    <property type="match status" value="1"/>
</dbReference>
<feature type="transmembrane region" description="Helical" evidence="8">
    <location>
        <begin position="47"/>
        <end position="67"/>
    </location>
</feature>
<dbReference type="Proteomes" id="UP000290365">
    <property type="component" value="Chromosome"/>
</dbReference>
<keyword evidence="5 8" id="KW-0812">Transmembrane</keyword>
<evidence type="ECO:0000256" key="1">
    <source>
        <dbReference type="ARBA" id="ARBA00004651"/>
    </source>
</evidence>
<evidence type="ECO:0000256" key="3">
    <source>
        <dbReference type="ARBA" id="ARBA00022448"/>
    </source>
</evidence>
<dbReference type="EMBL" id="CP035758">
    <property type="protein sequence ID" value="QBD77425.1"/>
    <property type="molecule type" value="Genomic_DNA"/>
</dbReference>
<evidence type="ECO:0000313" key="11">
    <source>
        <dbReference type="Proteomes" id="UP000290365"/>
    </source>
</evidence>
<organism evidence="10 11">
    <name type="scientific">Ktedonosporobacter rubrisoli</name>
    <dbReference type="NCBI Taxonomy" id="2509675"/>
    <lineage>
        <taxon>Bacteria</taxon>
        <taxon>Bacillati</taxon>
        <taxon>Chloroflexota</taxon>
        <taxon>Ktedonobacteria</taxon>
        <taxon>Ktedonobacterales</taxon>
        <taxon>Ktedonosporobacteraceae</taxon>
        <taxon>Ktedonosporobacter</taxon>
    </lineage>
</organism>
<evidence type="ECO:0000256" key="8">
    <source>
        <dbReference type="SAM" id="Phobius"/>
    </source>
</evidence>
<dbReference type="OrthoDB" id="9807274at2"/>
<evidence type="ECO:0000259" key="9">
    <source>
        <dbReference type="PROSITE" id="PS50850"/>
    </source>
</evidence>
<feature type="transmembrane region" description="Helical" evidence="8">
    <location>
        <begin position="357"/>
        <end position="375"/>
    </location>
</feature>
<keyword evidence="7 8" id="KW-0472">Membrane</keyword>
<comment type="similarity">
    <text evidence="2">Belongs to the major facilitator superfamily. EmrB family.</text>
</comment>
<dbReference type="PRINTS" id="PR01036">
    <property type="entry name" value="TCRTETB"/>
</dbReference>
<feature type="transmembrane region" description="Helical" evidence="8">
    <location>
        <begin position="396"/>
        <end position="418"/>
    </location>
</feature>
<feature type="transmembrane region" description="Helical" evidence="8">
    <location>
        <begin position="333"/>
        <end position="351"/>
    </location>
</feature>
<dbReference type="InterPro" id="IPR011701">
    <property type="entry name" value="MFS"/>
</dbReference>
<feature type="transmembrane region" description="Helical" evidence="8">
    <location>
        <begin position="194"/>
        <end position="213"/>
    </location>
</feature>
<accession>A0A4P6JQ39</accession>
<dbReference type="NCBIfam" id="TIGR00711">
    <property type="entry name" value="efflux_EmrB"/>
    <property type="match status" value="1"/>
</dbReference>
<dbReference type="InterPro" id="IPR020846">
    <property type="entry name" value="MFS_dom"/>
</dbReference>
<feature type="transmembrane region" description="Helical" evidence="8">
    <location>
        <begin position="161"/>
        <end position="182"/>
    </location>
</feature>
<feature type="transmembrane region" description="Helical" evidence="8">
    <location>
        <begin position="303"/>
        <end position="321"/>
    </location>
</feature>
<dbReference type="CDD" id="cd17503">
    <property type="entry name" value="MFS_LmrB_MDR_like"/>
    <property type="match status" value="1"/>
</dbReference>